<gene>
    <name evidence="1" type="ORF">MNBD_NITROSPIRAE01-1445</name>
</gene>
<protein>
    <recommendedName>
        <fullName evidence="2">Glycosyltransferase</fullName>
    </recommendedName>
</protein>
<dbReference type="SUPFAM" id="SSF53448">
    <property type="entry name" value="Nucleotide-diphospho-sugar transferases"/>
    <property type="match status" value="1"/>
</dbReference>
<sequence>MCKLLILFAKAPEPGAVKTRLTPMLSKVEAAKLQEAFIKDLLDTTKQLATTDSVQCAIACAPEIEHPFFQACGEEYDLRFILQKGNDLGERMHNAFLWGFEKGFEKIVIIGCDSPTLPLDFIRQAFEKLSSTDLVLGPGLDGGYYLIGIQKRGNANKKNLPLFFASLAWGTESVLTKTLKILNQQKYDYKLLPFWYDIDHPADLFLLKEHLKHLRNQQESLPQATIKMLNALSINENANT</sequence>
<dbReference type="PANTHER" id="PTHR36529">
    <property type="entry name" value="SLL1095 PROTEIN"/>
    <property type="match status" value="1"/>
</dbReference>
<dbReference type="PANTHER" id="PTHR36529:SF1">
    <property type="entry name" value="GLYCOSYLTRANSFERASE"/>
    <property type="match status" value="1"/>
</dbReference>
<name>A0A3B1DGV0_9ZZZZ</name>
<dbReference type="Gene3D" id="3.90.550.10">
    <property type="entry name" value="Spore Coat Polysaccharide Biosynthesis Protein SpsA, Chain A"/>
    <property type="match status" value="1"/>
</dbReference>
<dbReference type="InterPro" id="IPR018641">
    <property type="entry name" value="Trfase_1_rSAM/seldom-assoc"/>
</dbReference>
<dbReference type="NCBIfam" id="TIGR04282">
    <property type="entry name" value="glyco_like_cofC"/>
    <property type="match status" value="1"/>
</dbReference>
<dbReference type="AlphaFoldDB" id="A0A3B1DGV0"/>
<evidence type="ECO:0000313" key="1">
    <source>
        <dbReference type="EMBL" id="VAX27867.1"/>
    </source>
</evidence>
<dbReference type="Pfam" id="PF09837">
    <property type="entry name" value="DUF2064"/>
    <property type="match status" value="1"/>
</dbReference>
<proteinExistence type="predicted"/>
<dbReference type="InterPro" id="IPR029044">
    <property type="entry name" value="Nucleotide-diphossugar_trans"/>
</dbReference>
<dbReference type="EMBL" id="UOGF01000034">
    <property type="protein sequence ID" value="VAX27867.1"/>
    <property type="molecule type" value="Genomic_DNA"/>
</dbReference>
<organism evidence="1">
    <name type="scientific">hydrothermal vent metagenome</name>
    <dbReference type="NCBI Taxonomy" id="652676"/>
    <lineage>
        <taxon>unclassified sequences</taxon>
        <taxon>metagenomes</taxon>
        <taxon>ecological metagenomes</taxon>
    </lineage>
</organism>
<reference evidence="1" key="1">
    <citation type="submission" date="2018-06" db="EMBL/GenBank/DDBJ databases">
        <authorList>
            <person name="Zhirakovskaya E."/>
        </authorList>
    </citation>
    <scope>NUCLEOTIDE SEQUENCE</scope>
</reference>
<evidence type="ECO:0008006" key="2">
    <source>
        <dbReference type="Google" id="ProtNLM"/>
    </source>
</evidence>
<accession>A0A3B1DGV0</accession>